<protein>
    <submittedName>
        <fullName evidence="1">Uncharacterized protein</fullName>
    </submittedName>
</protein>
<reference evidence="1" key="1">
    <citation type="submission" date="2020-07" db="EMBL/GenBank/DDBJ databases">
        <title>Ethylene signaling mediates host invasion by parasitic plants.</title>
        <authorList>
            <person name="Yoshida S."/>
        </authorList>
    </citation>
    <scope>NUCLEOTIDE SEQUENCE</scope>
    <source>
        <strain evidence="1">Okayama</strain>
    </source>
</reference>
<dbReference type="Proteomes" id="UP000653305">
    <property type="component" value="Unassembled WGS sequence"/>
</dbReference>
<proteinExistence type="predicted"/>
<gene>
    <name evidence="1" type="ORF">PHJA_001621000</name>
</gene>
<evidence type="ECO:0000313" key="1">
    <source>
        <dbReference type="EMBL" id="GFP94766.1"/>
    </source>
</evidence>
<organism evidence="1 2">
    <name type="scientific">Phtheirospermum japonicum</name>
    <dbReference type="NCBI Taxonomy" id="374723"/>
    <lineage>
        <taxon>Eukaryota</taxon>
        <taxon>Viridiplantae</taxon>
        <taxon>Streptophyta</taxon>
        <taxon>Embryophyta</taxon>
        <taxon>Tracheophyta</taxon>
        <taxon>Spermatophyta</taxon>
        <taxon>Magnoliopsida</taxon>
        <taxon>eudicotyledons</taxon>
        <taxon>Gunneridae</taxon>
        <taxon>Pentapetalae</taxon>
        <taxon>asterids</taxon>
        <taxon>lamiids</taxon>
        <taxon>Lamiales</taxon>
        <taxon>Orobanchaceae</taxon>
        <taxon>Orobanchaceae incertae sedis</taxon>
        <taxon>Phtheirospermum</taxon>
    </lineage>
</organism>
<dbReference type="EMBL" id="BMAC01000363">
    <property type="protein sequence ID" value="GFP94766.1"/>
    <property type="molecule type" value="Genomic_DNA"/>
</dbReference>
<keyword evidence="2" id="KW-1185">Reference proteome</keyword>
<sequence length="84" mass="9291">MASPQKPVGLTVRDQKAKLAIKRPEIWNPKPVRLRGLTGQPARFGAPLLNLSDPRVDYSLALSVSLLTLFHQVLGSNSIDRIDF</sequence>
<name>A0A830C6L0_9LAMI</name>
<evidence type="ECO:0000313" key="2">
    <source>
        <dbReference type="Proteomes" id="UP000653305"/>
    </source>
</evidence>
<accession>A0A830C6L0</accession>
<comment type="caution">
    <text evidence="1">The sequence shown here is derived from an EMBL/GenBank/DDBJ whole genome shotgun (WGS) entry which is preliminary data.</text>
</comment>
<dbReference type="AlphaFoldDB" id="A0A830C6L0"/>